<organism evidence="1 2">
    <name type="scientific">Phytophthora palmivora</name>
    <dbReference type="NCBI Taxonomy" id="4796"/>
    <lineage>
        <taxon>Eukaryota</taxon>
        <taxon>Sar</taxon>
        <taxon>Stramenopiles</taxon>
        <taxon>Oomycota</taxon>
        <taxon>Peronosporomycetes</taxon>
        <taxon>Peronosporales</taxon>
        <taxon>Peronosporaceae</taxon>
        <taxon>Phytophthora</taxon>
    </lineage>
</organism>
<gene>
    <name evidence="1" type="ORF">PHPALM_2442</name>
</gene>
<evidence type="ECO:0000313" key="2">
    <source>
        <dbReference type="Proteomes" id="UP000237271"/>
    </source>
</evidence>
<dbReference type="EMBL" id="NCKW01001004">
    <property type="protein sequence ID" value="POM79803.1"/>
    <property type="molecule type" value="Genomic_DNA"/>
</dbReference>
<name>A0A2P4YPQ5_9STRA</name>
<sequence>MGQMHVHGQGSAVDYSLALYWLKRAAQVEDVRISSTAQTVANEIGFVLNQAELQVQASERLLGVPIRVQIGTIDGH</sequence>
<keyword evidence="2" id="KW-1185">Reference proteome</keyword>
<evidence type="ECO:0000313" key="1">
    <source>
        <dbReference type="EMBL" id="POM79803.1"/>
    </source>
</evidence>
<dbReference type="AlphaFoldDB" id="A0A2P4YPQ5"/>
<dbReference type="OrthoDB" id="2247385at2759"/>
<proteinExistence type="predicted"/>
<dbReference type="Proteomes" id="UP000237271">
    <property type="component" value="Unassembled WGS sequence"/>
</dbReference>
<comment type="caution">
    <text evidence="1">The sequence shown here is derived from an EMBL/GenBank/DDBJ whole genome shotgun (WGS) entry which is preliminary data.</text>
</comment>
<protein>
    <submittedName>
        <fullName evidence="1">Uncharacterized protein</fullName>
    </submittedName>
</protein>
<reference evidence="1 2" key="1">
    <citation type="journal article" date="2017" name="Genome Biol. Evol.">
        <title>Phytophthora megakarya and P. palmivora, closely related causal agents of cacao black pod rot, underwent increases in genome sizes and gene numbers by different mechanisms.</title>
        <authorList>
            <person name="Ali S.S."/>
            <person name="Shao J."/>
            <person name="Lary D.J."/>
            <person name="Kronmiller B."/>
            <person name="Shen D."/>
            <person name="Strem M.D."/>
            <person name="Amoako-Attah I."/>
            <person name="Akrofi A.Y."/>
            <person name="Begoude B.A."/>
            <person name="Ten Hoopen G.M."/>
            <person name="Coulibaly K."/>
            <person name="Kebe B.I."/>
            <person name="Melnick R.L."/>
            <person name="Guiltinan M.J."/>
            <person name="Tyler B.M."/>
            <person name="Meinhardt L.W."/>
            <person name="Bailey B.A."/>
        </authorList>
    </citation>
    <scope>NUCLEOTIDE SEQUENCE [LARGE SCALE GENOMIC DNA]</scope>
    <source>
        <strain evidence="2">sbr112.9</strain>
    </source>
</reference>
<accession>A0A2P4YPQ5</accession>